<evidence type="ECO:0000313" key="5">
    <source>
        <dbReference type="EMBL" id="JAG36128.1"/>
    </source>
</evidence>
<dbReference type="GO" id="GO:0016740">
    <property type="term" value="F:transferase activity"/>
    <property type="evidence" value="ECO:0007669"/>
    <property type="project" value="UniProtKB-KW"/>
</dbReference>
<evidence type="ECO:0000256" key="1">
    <source>
        <dbReference type="SAM" id="MobiDB-lite"/>
    </source>
</evidence>
<gene>
    <name evidence="4" type="primary">pyrB_1</name>
    <name evidence="2" type="synonym">pyrB_11</name>
    <name evidence="5" type="synonym">pyrB_13</name>
    <name evidence="3" type="synonym">pyrB_4</name>
    <name evidence="5" type="ORF">CM83_44029</name>
    <name evidence="4" type="ORF">CM83_44031</name>
    <name evidence="3" type="ORF">CM83_44067</name>
    <name evidence="2" type="ORF">CM83_44073</name>
</gene>
<dbReference type="InterPro" id="IPR005312">
    <property type="entry name" value="DUF1759"/>
</dbReference>
<keyword evidence="4" id="KW-0808">Transferase</keyword>
<dbReference type="EMBL" id="GBHO01012504">
    <property type="protein sequence ID" value="JAG31100.1"/>
    <property type="molecule type" value="Transcribed_RNA"/>
</dbReference>
<dbReference type="AlphaFoldDB" id="A0A0A9YSZ7"/>
<feature type="compositionally biased region" description="Low complexity" evidence="1">
    <location>
        <begin position="318"/>
        <end position="333"/>
    </location>
</feature>
<feature type="region of interest" description="Disordered" evidence="1">
    <location>
        <begin position="318"/>
        <end position="339"/>
    </location>
</feature>
<dbReference type="Pfam" id="PF03564">
    <property type="entry name" value="DUF1759"/>
    <property type="match status" value="1"/>
</dbReference>
<dbReference type="PANTHER" id="PTHR22954">
    <property type="entry name" value="RETROVIRAL PROTEASE-RELATED"/>
    <property type="match status" value="1"/>
</dbReference>
<feature type="non-terminal residue" evidence="4">
    <location>
        <position position="416"/>
    </location>
</feature>
<name>A0A0A9YSZ7_LYGHE</name>
<organism evidence="4">
    <name type="scientific">Lygus hesperus</name>
    <name type="common">Western plant bug</name>
    <dbReference type="NCBI Taxonomy" id="30085"/>
    <lineage>
        <taxon>Eukaryota</taxon>
        <taxon>Metazoa</taxon>
        <taxon>Ecdysozoa</taxon>
        <taxon>Arthropoda</taxon>
        <taxon>Hexapoda</taxon>
        <taxon>Insecta</taxon>
        <taxon>Pterygota</taxon>
        <taxon>Neoptera</taxon>
        <taxon>Paraneoptera</taxon>
        <taxon>Hemiptera</taxon>
        <taxon>Heteroptera</taxon>
        <taxon>Panheteroptera</taxon>
        <taxon>Cimicomorpha</taxon>
        <taxon>Miridae</taxon>
        <taxon>Mirini</taxon>
        <taxon>Lygus</taxon>
    </lineage>
</organism>
<reference evidence="4" key="1">
    <citation type="journal article" date="2014" name="PLoS ONE">
        <title>Transcriptome-Based Identification of ABC Transporters in the Western Tarnished Plant Bug Lygus hesperus.</title>
        <authorList>
            <person name="Hull J.J."/>
            <person name="Chaney K."/>
            <person name="Geib S.M."/>
            <person name="Fabrick J.A."/>
            <person name="Brent C.S."/>
            <person name="Walsh D."/>
            <person name="Lavine L.C."/>
        </authorList>
    </citation>
    <scope>NUCLEOTIDE SEQUENCE</scope>
</reference>
<dbReference type="PANTHER" id="PTHR22954:SF3">
    <property type="entry name" value="PROTEIN CBG08539"/>
    <property type="match status" value="1"/>
</dbReference>
<proteinExistence type="predicted"/>
<dbReference type="EMBL" id="GBHO01007477">
    <property type="protein sequence ID" value="JAG36127.1"/>
    <property type="molecule type" value="Transcribed_RNA"/>
</dbReference>
<reference evidence="4" key="2">
    <citation type="submission" date="2014-07" db="EMBL/GenBank/DDBJ databases">
        <authorList>
            <person name="Hull J."/>
        </authorList>
    </citation>
    <scope>NUCLEOTIDE SEQUENCE</scope>
</reference>
<dbReference type="EMBL" id="GBHO01007476">
    <property type="protein sequence ID" value="JAG36128.1"/>
    <property type="molecule type" value="Transcribed_RNA"/>
</dbReference>
<evidence type="ECO:0000313" key="3">
    <source>
        <dbReference type="EMBL" id="JAG31109.1"/>
    </source>
</evidence>
<accession>A0A0A9YSZ7</accession>
<sequence length="416" mass="47360">MPEFEQKVKLLKKKWKAAGLEVQAIHSYALKSQTDPDSVMEFRGRFNVIEKYYSKFEELTDEIDVVYDEELKSTEFPSKNEQSIIDSVRKYYLDCHVQMERLSAADSIQRPTQPNVQQSTSFANATASVPRPSNNLPKLVLPKFEGDLIHWPKFRDMFVSMVHKDDNLSPMEKFHYLVSSVSGNARSVISHLPIEDANYELAWKALNDSFNNVRMLSAAYLNQILSFKPIQGKATVASLKSFLSNISDNVSAFKLLKVETEADFILFHLAARCLDQHTRELFEITLKQNEFPTIDKLTKFIRERSVALQLAENNLSFQQSSSSSSSNMANNNNKKQYDSSRKFNSFTKASLLTSTRKPSSNSSDRQSKTIMNKIPNCAICKGTCGSILNCPLFYSSTVKERLNLLSQWRGCKNCLN</sequence>
<dbReference type="EMBL" id="GBHO01012495">
    <property type="protein sequence ID" value="JAG31109.1"/>
    <property type="molecule type" value="Transcribed_RNA"/>
</dbReference>
<protein>
    <submittedName>
        <fullName evidence="4">Aspartate carbamoyltransferase</fullName>
    </submittedName>
</protein>
<evidence type="ECO:0000313" key="2">
    <source>
        <dbReference type="EMBL" id="JAG31100.1"/>
    </source>
</evidence>
<evidence type="ECO:0000313" key="4">
    <source>
        <dbReference type="EMBL" id="JAG36127.1"/>
    </source>
</evidence>